<evidence type="ECO:0000256" key="12">
    <source>
        <dbReference type="ARBA" id="ARBA00037399"/>
    </source>
</evidence>
<dbReference type="Pfam" id="PF00450">
    <property type="entry name" value="Peptidase_S10"/>
    <property type="match status" value="1"/>
</dbReference>
<evidence type="ECO:0000256" key="5">
    <source>
        <dbReference type="ARBA" id="ARBA00022645"/>
    </source>
</evidence>
<dbReference type="Gene3D" id="3.40.50.1820">
    <property type="entry name" value="alpha/beta hydrolase"/>
    <property type="match status" value="1"/>
</dbReference>
<gene>
    <name evidence="16" type="ORF">C1H46_001975</name>
</gene>
<dbReference type="InterPro" id="IPR018202">
    <property type="entry name" value="Ser_caboxypep_ser_AS"/>
</dbReference>
<dbReference type="InterPro" id="IPR045173">
    <property type="entry name" value="Cdt1"/>
</dbReference>
<dbReference type="InterPro" id="IPR029058">
    <property type="entry name" value="AB_hydrolase_fold"/>
</dbReference>
<evidence type="ECO:0000256" key="4">
    <source>
        <dbReference type="ARBA" id="ARBA00022525"/>
    </source>
</evidence>
<keyword evidence="17" id="KW-1185">Reference proteome</keyword>
<comment type="function">
    <text evidence="12">Probable carboxypeptidase.</text>
</comment>
<dbReference type="GO" id="GO:0006508">
    <property type="term" value="P:proteolysis"/>
    <property type="evidence" value="ECO:0007669"/>
    <property type="project" value="UniProtKB-KW"/>
</dbReference>
<reference evidence="16 17" key="1">
    <citation type="journal article" date="2019" name="G3 (Bethesda)">
        <title>Sequencing of a Wild Apple (Malus baccata) Genome Unravels the Differences Between Cultivated and Wild Apple Species Regarding Disease Resistance and Cold Tolerance.</title>
        <authorList>
            <person name="Chen X."/>
        </authorList>
    </citation>
    <scope>NUCLEOTIDE SEQUENCE [LARGE SCALE GENOMIC DNA]</scope>
    <source>
        <strain evidence="17">cv. Shandingzi</strain>
        <tissue evidence="16">Leaves</tissue>
    </source>
</reference>
<feature type="chain" id="PRO_5036464729" description="CDT1 Geminin-binding domain-containing protein" evidence="14">
    <location>
        <begin position="26"/>
        <end position="1112"/>
    </location>
</feature>
<dbReference type="AlphaFoldDB" id="A0A540NMQ6"/>
<protein>
    <recommendedName>
        <fullName evidence="15">CDT1 Geminin-binding domain-containing protein</fullName>
    </recommendedName>
</protein>
<dbReference type="InterPro" id="IPR001563">
    <property type="entry name" value="Peptidase_S10"/>
</dbReference>
<evidence type="ECO:0000313" key="16">
    <source>
        <dbReference type="EMBL" id="TQE12322.1"/>
    </source>
</evidence>
<keyword evidence="9" id="KW-1015">Disulfide bond</keyword>
<dbReference type="GO" id="GO:0005576">
    <property type="term" value="C:extracellular region"/>
    <property type="evidence" value="ECO:0007669"/>
    <property type="project" value="UniProtKB-SubCell"/>
</dbReference>
<dbReference type="GO" id="GO:0004185">
    <property type="term" value="F:serine-type carboxypeptidase activity"/>
    <property type="evidence" value="ECO:0007669"/>
    <property type="project" value="InterPro"/>
</dbReference>
<dbReference type="GO" id="GO:0070182">
    <property type="term" value="F:DNA polymerase binding"/>
    <property type="evidence" value="ECO:0007669"/>
    <property type="project" value="TreeGrafter"/>
</dbReference>
<feature type="region of interest" description="Disordered" evidence="13">
    <location>
        <begin position="921"/>
        <end position="950"/>
    </location>
</feature>
<dbReference type="Gene3D" id="1.10.10.1420">
    <property type="entry name" value="DNA replication factor Cdt1, C-terminal WH domain"/>
    <property type="match status" value="1"/>
</dbReference>
<dbReference type="SUPFAM" id="SSF46785">
    <property type="entry name" value="Winged helix' DNA-binding domain"/>
    <property type="match status" value="1"/>
</dbReference>
<dbReference type="InterPro" id="IPR036390">
    <property type="entry name" value="WH_DNA-bd_sf"/>
</dbReference>
<comment type="caution">
    <text evidence="16">The sequence shown here is derived from an EMBL/GenBank/DDBJ whole genome shotgun (WGS) entry which is preliminary data.</text>
</comment>
<dbReference type="GO" id="GO:0000076">
    <property type="term" value="P:DNA replication checkpoint signaling"/>
    <property type="evidence" value="ECO:0007669"/>
    <property type="project" value="TreeGrafter"/>
</dbReference>
<dbReference type="PROSITE" id="PS00131">
    <property type="entry name" value="CARBOXYPEPT_SER_SER"/>
    <property type="match status" value="1"/>
</dbReference>
<sequence>MGGRVLSLFLVPLIYIFLSFLPAQSAPQSALITQIPGFSGTLPSKHYSGYVTVDQSHGRNLFYYFVESEGKPAEDPVVLWLNGGPGCSSFDGFVYEHGPFNFEEAKIKGSLPQLHLNPYSWSKVSNIIYLDSPAGVGLSYSKNETDYKTGDLKTASDSHTFLLKWFELYPEFLSNPFFIAGESYAGVYVPTLSSEVVKGIDAGVTPVLNFKGYLVGNGVTDDKFDGNALVPFAHGMGLISDDLYEEVNTACGGNYLDPVSDPCGSKLEKVDKNIDGLNIYNILEPCYHSTDSSKIRRVTNSGLPSSFRRLGETERPLAVRKRMFGRAWPLRAPVRDGIVPTWPELMNSEEVPCTDDEVATEWLNNETVRKAIHAETDLSWELCTNRIRFYHDSGSMIKYHRNLTAKGYRALIFSGDHDMCVPFTGSEAWTRSLGYKIVDEWRPWTSNGQVAGDLDIQFRSTNRERQIDSLSSKTPEKPQQFRHKTLWEPTQKQPAAQIGSVRRKIDSWSEENPIETHFGASEKLPEKYEILSEFFDCLDASIRLLRLRGLMPSFTNLRPKIECLTDRRFTISHLAQLKVVLPEVIEITKVLVKDERTSDMKPDLRVTMNVDAVENDDKLKSEGGGHMHLRRAFRHRLGDISKSHPEGYEIPEETLPPPFNFAEQHMHPDTIKCSLSSSPEALTGAHTVEQPEASKTYLQSDGIPDETHPIPSDQSKEDLNSNTSGIPDPSLPNETSFEAPVEQLPVITTHLPQSFRRHFSLPAFQGRNVLVPESNFNIVCSIEEASVVASSFEAQVEQQPVITSHLPQPFRRHFSQPSFQARNISLPESNFNVVCSVEGASTAVSLTGQVPATPTKETSPIGSGDDLPTKCASILSTPKLASTPVKEIGPIENDDDFPIEGASIQSTPAKLASTPARLMSATPALHPPKRCYMSPDDNSTSSPEKMVRYPPRSRSLKFDTPVKNKMVEDEVLDMDNASIDNDFTDIPPEDLLKLLKDEERTAIEEQIPAISQAKRDKQMISGLPKLFDMIHFLFQSMNRSAITKEELVHKLIWNNLDFTDTNEVEEQLTLLLDLVPEWISEEKLDSGGDLLLIHINKMSNPGSIRAQLEAAN</sequence>
<comment type="similarity">
    <text evidence="2">Belongs to the Cdt1 family.</text>
</comment>
<comment type="subcellular location">
    <subcellularLocation>
        <location evidence="1">Secreted</location>
    </subcellularLocation>
</comment>
<evidence type="ECO:0000256" key="8">
    <source>
        <dbReference type="ARBA" id="ARBA00022801"/>
    </source>
</evidence>
<feature type="domain" description="CDT1 Geminin-binding" evidence="15">
    <location>
        <begin position="524"/>
        <end position="657"/>
    </location>
</feature>
<dbReference type="PANTHER" id="PTHR28637:SF1">
    <property type="entry name" value="DNA REPLICATION FACTOR CDT1"/>
    <property type="match status" value="1"/>
</dbReference>
<evidence type="ECO:0000256" key="9">
    <source>
        <dbReference type="ARBA" id="ARBA00023157"/>
    </source>
</evidence>
<evidence type="ECO:0000256" key="1">
    <source>
        <dbReference type="ARBA" id="ARBA00004613"/>
    </source>
</evidence>
<dbReference type="InterPro" id="IPR038090">
    <property type="entry name" value="Cdt1_C_WH_dom_sf"/>
</dbReference>
<evidence type="ECO:0000256" key="14">
    <source>
        <dbReference type="SAM" id="SignalP"/>
    </source>
</evidence>
<dbReference type="FunFam" id="3.40.50.1820:FF:000143">
    <property type="entry name" value="Carboxypeptidase"/>
    <property type="match status" value="1"/>
</dbReference>
<keyword evidence="5" id="KW-0121">Carboxypeptidase</keyword>
<organism evidence="16 17">
    <name type="scientific">Malus baccata</name>
    <name type="common">Siberian crab apple</name>
    <name type="synonym">Pyrus baccata</name>
    <dbReference type="NCBI Taxonomy" id="106549"/>
    <lineage>
        <taxon>Eukaryota</taxon>
        <taxon>Viridiplantae</taxon>
        <taxon>Streptophyta</taxon>
        <taxon>Embryophyta</taxon>
        <taxon>Tracheophyta</taxon>
        <taxon>Spermatophyta</taxon>
        <taxon>Magnoliopsida</taxon>
        <taxon>eudicotyledons</taxon>
        <taxon>Gunneridae</taxon>
        <taxon>Pentapetalae</taxon>
        <taxon>rosids</taxon>
        <taxon>fabids</taxon>
        <taxon>Rosales</taxon>
        <taxon>Rosaceae</taxon>
        <taxon>Amygdaloideae</taxon>
        <taxon>Maleae</taxon>
        <taxon>Malus</taxon>
    </lineage>
</organism>
<dbReference type="GO" id="GO:0030174">
    <property type="term" value="P:regulation of DNA-templated DNA replication initiation"/>
    <property type="evidence" value="ECO:0007669"/>
    <property type="project" value="InterPro"/>
</dbReference>
<dbReference type="SMART" id="SM01075">
    <property type="entry name" value="CDT1"/>
    <property type="match status" value="1"/>
</dbReference>
<dbReference type="Gene3D" id="3.40.50.12670">
    <property type="match status" value="1"/>
</dbReference>
<dbReference type="GO" id="GO:0071163">
    <property type="term" value="P:DNA replication preinitiation complex assembly"/>
    <property type="evidence" value="ECO:0007669"/>
    <property type="project" value="InterPro"/>
</dbReference>
<dbReference type="CDD" id="cd08767">
    <property type="entry name" value="Cdt1_c"/>
    <property type="match status" value="1"/>
</dbReference>
<dbReference type="CDD" id="cd08674">
    <property type="entry name" value="Cdt1_m"/>
    <property type="match status" value="1"/>
</dbReference>
<evidence type="ECO:0000256" key="10">
    <source>
        <dbReference type="ARBA" id="ARBA00023180"/>
    </source>
</evidence>
<feature type="region of interest" description="Disordered" evidence="13">
    <location>
        <begin position="465"/>
        <end position="484"/>
    </location>
</feature>
<accession>A0A540NMQ6</accession>
<keyword evidence="7 14" id="KW-0732">Signal</keyword>
<keyword evidence="8" id="KW-0378">Hydrolase</keyword>
<proteinExistence type="inferred from homology"/>
<dbReference type="PRINTS" id="PR00724">
    <property type="entry name" value="CRBOXYPTASEC"/>
</dbReference>
<dbReference type="EMBL" id="VIEB01000020">
    <property type="protein sequence ID" value="TQE12322.1"/>
    <property type="molecule type" value="Genomic_DNA"/>
</dbReference>
<dbReference type="GO" id="GO:0000278">
    <property type="term" value="P:mitotic cell cycle"/>
    <property type="evidence" value="ECO:0007669"/>
    <property type="project" value="TreeGrafter"/>
</dbReference>
<evidence type="ECO:0000256" key="13">
    <source>
        <dbReference type="SAM" id="MobiDB-lite"/>
    </source>
</evidence>
<keyword evidence="10" id="KW-0325">Glycoprotein</keyword>
<dbReference type="Proteomes" id="UP000315295">
    <property type="component" value="Unassembled WGS sequence"/>
</dbReference>
<dbReference type="PANTHER" id="PTHR28637">
    <property type="entry name" value="DNA REPLICATION FACTOR CDT1"/>
    <property type="match status" value="1"/>
</dbReference>
<dbReference type="InterPro" id="IPR014939">
    <property type="entry name" value="CDT1_Gemini-bd-like"/>
</dbReference>
<keyword evidence="6" id="KW-0645">Protease</keyword>
<evidence type="ECO:0000256" key="11">
    <source>
        <dbReference type="ARBA" id="ARBA00023306"/>
    </source>
</evidence>
<keyword evidence="11" id="KW-0131">Cell cycle</keyword>
<evidence type="ECO:0000259" key="15">
    <source>
        <dbReference type="SMART" id="SM01075"/>
    </source>
</evidence>
<dbReference type="Pfam" id="PF16679">
    <property type="entry name" value="CDT1_C"/>
    <property type="match status" value="1"/>
</dbReference>
<keyword evidence="4" id="KW-0964">Secreted</keyword>
<evidence type="ECO:0000256" key="3">
    <source>
        <dbReference type="ARBA" id="ARBA00009431"/>
    </source>
</evidence>
<dbReference type="GO" id="GO:0003677">
    <property type="term" value="F:DNA binding"/>
    <property type="evidence" value="ECO:0007669"/>
    <property type="project" value="InterPro"/>
</dbReference>
<dbReference type="GO" id="GO:0005634">
    <property type="term" value="C:nucleus"/>
    <property type="evidence" value="ECO:0007669"/>
    <property type="project" value="TreeGrafter"/>
</dbReference>
<dbReference type="Pfam" id="PF08839">
    <property type="entry name" value="CDT1"/>
    <property type="match status" value="1"/>
</dbReference>
<evidence type="ECO:0000256" key="2">
    <source>
        <dbReference type="ARBA" id="ARBA00008356"/>
    </source>
</evidence>
<name>A0A540NMQ6_MALBA</name>
<dbReference type="InterPro" id="IPR032054">
    <property type="entry name" value="Cdt1_C"/>
</dbReference>
<evidence type="ECO:0000313" key="17">
    <source>
        <dbReference type="Proteomes" id="UP000315295"/>
    </source>
</evidence>
<evidence type="ECO:0000256" key="7">
    <source>
        <dbReference type="ARBA" id="ARBA00022729"/>
    </source>
</evidence>
<feature type="signal peptide" evidence="14">
    <location>
        <begin position="1"/>
        <end position="25"/>
    </location>
</feature>
<feature type="region of interest" description="Disordered" evidence="13">
    <location>
        <begin position="699"/>
        <end position="730"/>
    </location>
</feature>
<comment type="similarity">
    <text evidence="3">Belongs to the peptidase S10 family.</text>
</comment>
<evidence type="ECO:0000256" key="6">
    <source>
        <dbReference type="ARBA" id="ARBA00022670"/>
    </source>
</evidence>
<dbReference type="SUPFAM" id="SSF53474">
    <property type="entry name" value="alpha/beta-Hydrolases"/>
    <property type="match status" value="1"/>
</dbReference>